<organism evidence="8 9">
    <name type="scientific">Bombilactobacillus folatiphilus</name>
    <dbReference type="NCBI Taxonomy" id="2923362"/>
    <lineage>
        <taxon>Bacteria</taxon>
        <taxon>Bacillati</taxon>
        <taxon>Bacillota</taxon>
        <taxon>Bacilli</taxon>
        <taxon>Lactobacillales</taxon>
        <taxon>Lactobacillaceae</taxon>
        <taxon>Bombilactobacillus</taxon>
    </lineage>
</organism>
<evidence type="ECO:0000256" key="3">
    <source>
        <dbReference type="HAMAP-Rule" id="MF_01151"/>
    </source>
</evidence>
<accession>A0ABY4P7I7</accession>
<sequence>MADSNMDPEKFPSETDVKKDVEDTKTPKKQATTQTESTRKDDNVVDKLLDANQELEKKLKASQDQELRAQAEIQNIKKHNQQDQAALVKYDGQKLAESILPSIDNLERALQSVDAQDTSNQGLLTGVEMVLKHLKKALADNNITEIIAEGAEFDPQVHQAVQTVPADDSHPKDSVVQVLQTGYQLKDRVLRPSMVVVAQ</sequence>
<feature type="coiled-coil region" evidence="6">
    <location>
        <begin position="45"/>
        <end position="72"/>
    </location>
</feature>
<dbReference type="PANTHER" id="PTHR21237:SF23">
    <property type="entry name" value="GRPE PROTEIN HOMOLOG, MITOCHONDRIAL"/>
    <property type="match status" value="1"/>
</dbReference>
<gene>
    <name evidence="3 8" type="primary">grpE</name>
    <name evidence="8" type="ORF">MOO45_04980</name>
</gene>
<dbReference type="HAMAP" id="MF_01151">
    <property type="entry name" value="GrpE"/>
    <property type="match status" value="1"/>
</dbReference>
<evidence type="ECO:0000313" key="8">
    <source>
        <dbReference type="EMBL" id="UQS81577.1"/>
    </source>
</evidence>
<keyword evidence="3" id="KW-0963">Cytoplasm</keyword>
<dbReference type="NCBIfam" id="NF010738">
    <property type="entry name" value="PRK14140.1"/>
    <property type="match status" value="1"/>
</dbReference>
<dbReference type="PRINTS" id="PR00773">
    <property type="entry name" value="GRPEPROTEIN"/>
</dbReference>
<dbReference type="PROSITE" id="PS01071">
    <property type="entry name" value="GRPE"/>
    <property type="match status" value="1"/>
</dbReference>
<dbReference type="InterPro" id="IPR009012">
    <property type="entry name" value="GrpE_head"/>
</dbReference>
<dbReference type="EMBL" id="CP093366">
    <property type="protein sequence ID" value="UQS81577.1"/>
    <property type="molecule type" value="Genomic_DNA"/>
</dbReference>
<keyword evidence="6" id="KW-0175">Coiled coil</keyword>
<evidence type="ECO:0000256" key="6">
    <source>
        <dbReference type="SAM" id="Coils"/>
    </source>
</evidence>
<dbReference type="InterPro" id="IPR000740">
    <property type="entry name" value="GrpE"/>
</dbReference>
<comment type="similarity">
    <text evidence="1 3 5">Belongs to the GrpE family.</text>
</comment>
<evidence type="ECO:0000313" key="9">
    <source>
        <dbReference type="Proteomes" id="UP000831495"/>
    </source>
</evidence>
<protein>
    <recommendedName>
        <fullName evidence="3 4">Protein GrpE</fullName>
    </recommendedName>
    <alternativeName>
        <fullName evidence="3">HSP-70 cofactor</fullName>
    </alternativeName>
</protein>
<dbReference type="Gene3D" id="3.90.20.20">
    <property type="match status" value="1"/>
</dbReference>
<feature type="region of interest" description="Disordered" evidence="7">
    <location>
        <begin position="1"/>
        <end position="43"/>
    </location>
</feature>
<feature type="compositionally biased region" description="Basic and acidic residues" evidence="7">
    <location>
        <begin position="7"/>
        <end position="26"/>
    </location>
</feature>
<dbReference type="Pfam" id="PF01025">
    <property type="entry name" value="GrpE"/>
    <property type="match status" value="1"/>
</dbReference>
<evidence type="ECO:0000256" key="2">
    <source>
        <dbReference type="ARBA" id="ARBA00023186"/>
    </source>
</evidence>
<reference evidence="8" key="1">
    <citation type="journal article" date="2022" name="Int. J. Syst. Evol. Microbiol.">
        <title>Apilactobacillus apisilvae sp. nov., Nicolia spurrieriana gen. nov. sp. nov., Bombilactobacillus folatiphilus sp. nov. and Bombilactobacillus thymidiniphilus sp. nov., four new lactic acid bacterial isolates from stingless bees Tetragonula carbonaria and Austroplebeia australis.</title>
        <authorList>
            <person name="Oliphant S.A."/>
            <person name="Watson-Haigh N.S."/>
            <person name="Sumby K.M."/>
            <person name="Gardner J."/>
            <person name="Groom S."/>
            <person name="Jiranek V."/>
        </authorList>
    </citation>
    <scope>NUCLEOTIDE SEQUENCE</scope>
    <source>
        <strain evidence="8">SG4_D2</strain>
    </source>
</reference>
<dbReference type="NCBIfam" id="NF010759">
    <property type="entry name" value="PRK14162.1"/>
    <property type="match status" value="1"/>
</dbReference>
<comment type="function">
    <text evidence="3 4">Participates actively in the response to hyperosmotic and heat shock by preventing the aggregation of stress-denatured proteins, in association with DnaK and GrpE. It is the nucleotide exchange factor for DnaK and may function as a thermosensor. Unfolded proteins bind initially to DnaJ; upon interaction with the DnaJ-bound protein, DnaK hydrolyzes its bound ATP, resulting in the formation of a stable complex. GrpE releases ADP from DnaK; ATP binding to DnaK triggers the release of the substrate protein, thus completing the reaction cycle. Several rounds of ATP-dependent interactions between DnaJ, DnaK and GrpE are required for fully efficient folding.</text>
</comment>
<dbReference type="SUPFAM" id="SSF58014">
    <property type="entry name" value="Coiled-coil domain of nucleotide exchange factor GrpE"/>
    <property type="match status" value="1"/>
</dbReference>
<dbReference type="CDD" id="cd00446">
    <property type="entry name" value="GrpE"/>
    <property type="match status" value="1"/>
</dbReference>
<comment type="subunit">
    <text evidence="3">Homodimer.</text>
</comment>
<keyword evidence="9" id="KW-1185">Reference proteome</keyword>
<evidence type="ECO:0000256" key="1">
    <source>
        <dbReference type="ARBA" id="ARBA00009054"/>
    </source>
</evidence>
<dbReference type="PANTHER" id="PTHR21237">
    <property type="entry name" value="GRPE PROTEIN"/>
    <property type="match status" value="1"/>
</dbReference>
<comment type="subcellular location">
    <subcellularLocation>
        <location evidence="3">Cytoplasm</location>
    </subcellularLocation>
</comment>
<dbReference type="RefSeq" id="WP_249513847.1">
    <property type="nucleotide sequence ID" value="NZ_CP093366.1"/>
</dbReference>
<keyword evidence="3 4" id="KW-0346">Stress response</keyword>
<dbReference type="Proteomes" id="UP000831495">
    <property type="component" value="Chromosome"/>
</dbReference>
<name>A0ABY4P7I7_9LACO</name>
<keyword evidence="2 3" id="KW-0143">Chaperone</keyword>
<dbReference type="Gene3D" id="2.30.22.10">
    <property type="entry name" value="Head domain of nucleotide exchange factor GrpE"/>
    <property type="match status" value="1"/>
</dbReference>
<evidence type="ECO:0000256" key="7">
    <source>
        <dbReference type="SAM" id="MobiDB-lite"/>
    </source>
</evidence>
<evidence type="ECO:0000256" key="4">
    <source>
        <dbReference type="RuleBase" id="RU000639"/>
    </source>
</evidence>
<dbReference type="InterPro" id="IPR013805">
    <property type="entry name" value="GrpE_CC"/>
</dbReference>
<proteinExistence type="inferred from homology"/>
<dbReference type="SUPFAM" id="SSF51064">
    <property type="entry name" value="Head domain of nucleotide exchange factor GrpE"/>
    <property type="match status" value="1"/>
</dbReference>
<evidence type="ECO:0000256" key="5">
    <source>
        <dbReference type="RuleBase" id="RU004478"/>
    </source>
</evidence>